<feature type="transmembrane region" description="Helical" evidence="2">
    <location>
        <begin position="99"/>
        <end position="120"/>
    </location>
</feature>
<evidence type="ECO:0000256" key="1">
    <source>
        <dbReference type="SAM" id="MobiDB-lite"/>
    </source>
</evidence>
<dbReference type="AlphaFoldDB" id="A0A1H6X3I7"/>
<dbReference type="Proteomes" id="UP000183315">
    <property type="component" value="Unassembled WGS sequence"/>
</dbReference>
<feature type="transmembrane region" description="Helical" evidence="2">
    <location>
        <begin position="132"/>
        <end position="152"/>
    </location>
</feature>
<gene>
    <name evidence="3" type="ORF">SAMN05421637_1099</name>
</gene>
<proteinExistence type="predicted"/>
<keyword evidence="2" id="KW-0812">Transmembrane</keyword>
<keyword evidence="2" id="KW-1133">Transmembrane helix</keyword>
<evidence type="ECO:0000313" key="4">
    <source>
        <dbReference type="Proteomes" id="UP000183315"/>
    </source>
</evidence>
<feature type="region of interest" description="Disordered" evidence="1">
    <location>
        <begin position="1"/>
        <end position="63"/>
    </location>
</feature>
<keyword evidence="4" id="KW-1185">Reference proteome</keyword>
<feature type="compositionally biased region" description="Low complexity" evidence="1">
    <location>
        <begin position="7"/>
        <end position="33"/>
    </location>
</feature>
<sequence>MAKQNDASEPAPEPASAPAAEPASAPAAEPAAEPQRDMSAGSEPDPAAMSHQEPAASSVPPSALERVRRNRTGPLAASLGVALAVALLLAVLVPGSPNLYASLVLGLLLTAAVGFTTRYLSHDRGLMAQGIAFLATLLGIHVMGVTGTLNGVGSSGIVAQIADIGPSFDDAFLAALASPPVSTGGLLCGLIAAIIVGWGARDRD</sequence>
<keyword evidence="2" id="KW-0472">Membrane</keyword>
<organism evidence="3 4">
    <name type="scientific">Demequina mangrovi</name>
    <dbReference type="NCBI Taxonomy" id="1043493"/>
    <lineage>
        <taxon>Bacteria</taxon>
        <taxon>Bacillati</taxon>
        <taxon>Actinomycetota</taxon>
        <taxon>Actinomycetes</taxon>
        <taxon>Micrococcales</taxon>
        <taxon>Demequinaceae</taxon>
        <taxon>Demequina</taxon>
    </lineage>
</organism>
<feature type="transmembrane region" description="Helical" evidence="2">
    <location>
        <begin position="75"/>
        <end position="93"/>
    </location>
</feature>
<accession>A0A1H6X3I7</accession>
<evidence type="ECO:0000313" key="3">
    <source>
        <dbReference type="EMBL" id="SEJ19145.1"/>
    </source>
</evidence>
<name>A0A1H6X3I7_9MICO</name>
<evidence type="ECO:0000256" key="2">
    <source>
        <dbReference type="SAM" id="Phobius"/>
    </source>
</evidence>
<feature type="transmembrane region" description="Helical" evidence="2">
    <location>
        <begin position="172"/>
        <end position="198"/>
    </location>
</feature>
<dbReference type="EMBL" id="FNZI01000002">
    <property type="protein sequence ID" value="SEJ19145.1"/>
    <property type="molecule type" value="Genomic_DNA"/>
</dbReference>
<reference evidence="4" key="1">
    <citation type="submission" date="2016-10" db="EMBL/GenBank/DDBJ databases">
        <authorList>
            <person name="Varghese N."/>
        </authorList>
    </citation>
    <scope>NUCLEOTIDE SEQUENCE [LARGE SCALE GENOMIC DNA]</scope>
    <source>
        <strain evidence="4">DSM 24868</strain>
    </source>
</reference>
<protein>
    <submittedName>
        <fullName evidence="3">Uncharacterized protein</fullName>
    </submittedName>
</protein>